<dbReference type="Proteomes" id="UP000592294">
    <property type="component" value="Unassembled WGS sequence"/>
</dbReference>
<gene>
    <name evidence="2" type="ORF">HW932_03130</name>
</gene>
<dbReference type="EMBL" id="JABZEO010000002">
    <property type="protein sequence ID" value="NVZ08252.1"/>
    <property type="molecule type" value="Genomic_DNA"/>
</dbReference>
<evidence type="ECO:0000313" key="2">
    <source>
        <dbReference type="EMBL" id="NVZ08252.1"/>
    </source>
</evidence>
<organism evidence="2 3">
    <name type="scientific">Allochromatium humboldtianum</name>
    <dbReference type="NCBI Taxonomy" id="504901"/>
    <lineage>
        <taxon>Bacteria</taxon>
        <taxon>Pseudomonadati</taxon>
        <taxon>Pseudomonadota</taxon>
        <taxon>Gammaproteobacteria</taxon>
        <taxon>Chromatiales</taxon>
        <taxon>Chromatiaceae</taxon>
        <taxon>Allochromatium</taxon>
    </lineage>
</organism>
<keyword evidence="3" id="KW-1185">Reference proteome</keyword>
<accession>A0A850RAE7</accession>
<feature type="transmembrane region" description="Helical" evidence="1">
    <location>
        <begin position="7"/>
        <end position="28"/>
    </location>
</feature>
<keyword evidence="1" id="KW-0812">Transmembrane</keyword>
<reference evidence="2 3" key="1">
    <citation type="submission" date="2020-06" db="EMBL/GenBank/DDBJ databases">
        <title>Whole-genome sequence of Allochromatium humboldtianum DSM 21881, type strain.</title>
        <authorList>
            <person name="Kyndt J.A."/>
            <person name="Meyer T.E."/>
        </authorList>
    </citation>
    <scope>NUCLEOTIDE SEQUENCE [LARGE SCALE GENOMIC DNA]</scope>
    <source>
        <strain evidence="2 3">DSM 21881</strain>
    </source>
</reference>
<keyword evidence="1" id="KW-1133">Transmembrane helix</keyword>
<keyword evidence="1" id="KW-0472">Membrane</keyword>
<dbReference type="AlphaFoldDB" id="A0A850RAE7"/>
<dbReference type="RefSeq" id="WP_176975043.1">
    <property type="nucleotide sequence ID" value="NZ_JABZEO010000002.1"/>
</dbReference>
<protein>
    <submittedName>
        <fullName evidence="2">Uncharacterized protein</fullName>
    </submittedName>
</protein>
<name>A0A850RAE7_9GAMM</name>
<comment type="caution">
    <text evidence="2">The sequence shown here is derived from an EMBL/GenBank/DDBJ whole genome shotgun (WGS) entry which is preliminary data.</text>
</comment>
<sequence length="151" mass="16568">MRLLIKFLKWIGLLLGLPLLVLVGLMLWEARQLERAVEQVAASFTLGGSPFILPLPADRSAMVSISKRDSRQTCADLAIRNGVVRSAQIAGQAVPVAFDRGLDLTAQTEALQPCDRIDMALMANWGYLKGGFTLEYAGSRVTQIGEPRLWD</sequence>
<proteinExistence type="predicted"/>
<evidence type="ECO:0000313" key="3">
    <source>
        <dbReference type="Proteomes" id="UP000592294"/>
    </source>
</evidence>
<evidence type="ECO:0000256" key="1">
    <source>
        <dbReference type="SAM" id="Phobius"/>
    </source>
</evidence>